<feature type="region of interest" description="Disordered" evidence="2">
    <location>
        <begin position="597"/>
        <end position="631"/>
    </location>
</feature>
<evidence type="ECO:0000256" key="1">
    <source>
        <dbReference type="SAM" id="Coils"/>
    </source>
</evidence>
<reference evidence="3 4" key="1">
    <citation type="submission" date="2017-04" db="EMBL/GenBank/DDBJ databases">
        <title>Genome Sequence of the Model Brown-Rot Fungus Postia placenta SB12.</title>
        <authorList>
            <consortium name="DOE Joint Genome Institute"/>
            <person name="Gaskell J."/>
            <person name="Kersten P."/>
            <person name="Larrondo L.F."/>
            <person name="Canessa P."/>
            <person name="Martinez D."/>
            <person name="Hibbett D."/>
            <person name="Schmoll M."/>
            <person name="Kubicek C.P."/>
            <person name="Martinez A.T."/>
            <person name="Yadav J."/>
            <person name="Master E."/>
            <person name="Magnuson J.K."/>
            <person name="James T."/>
            <person name="Yaver D."/>
            <person name="Berka R."/>
            <person name="Labutti K."/>
            <person name="Lipzen A."/>
            <person name="Aerts A."/>
            <person name="Barry K."/>
            <person name="Henrissat B."/>
            <person name="Blanchette R."/>
            <person name="Grigoriev I."/>
            <person name="Cullen D."/>
        </authorList>
    </citation>
    <scope>NUCLEOTIDE SEQUENCE [LARGE SCALE GENOMIC DNA]</scope>
    <source>
        <strain evidence="3 4">MAD-698-R-SB12</strain>
    </source>
</reference>
<feature type="compositionally biased region" description="Low complexity" evidence="2">
    <location>
        <begin position="245"/>
        <end position="259"/>
    </location>
</feature>
<evidence type="ECO:0000313" key="4">
    <source>
        <dbReference type="Proteomes" id="UP000194127"/>
    </source>
</evidence>
<feature type="compositionally biased region" description="Acidic residues" evidence="2">
    <location>
        <begin position="603"/>
        <end position="631"/>
    </location>
</feature>
<gene>
    <name evidence="3" type="ORF">POSPLADRAFT_1071595</name>
</gene>
<evidence type="ECO:0000313" key="3">
    <source>
        <dbReference type="EMBL" id="OSX57677.1"/>
    </source>
</evidence>
<feature type="compositionally biased region" description="Basic and acidic residues" evidence="2">
    <location>
        <begin position="135"/>
        <end position="156"/>
    </location>
</feature>
<feature type="coiled-coil region" evidence="1">
    <location>
        <begin position="515"/>
        <end position="552"/>
    </location>
</feature>
<feature type="region of interest" description="Disordered" evidence="2">
    <location>
        <begin position="680"/>
        <end position="778"/>
    </location>
</feature>
<feature type="region of interest" description="Disordered" evidence="2">
    <location>
        <begin position="564"/>
        <end position="584"/>
    </location>
</feature>
<feature type="region of interest" description="Disordered" evidence="2">
    <location>
        <begin position="120"/>
        <end position="356"/>
    </location>
</feature>
<keyword evidence="4" id="KW-1185">Reference proteome</keyword>
<feature type="compositionally biased region" description="Polar residues" evidence="2">
    <location>
        <begin position="565"/>
        <end position="584"/>
    </location>
</feature>
<organism evidence="3 4">
    <name type="scientific">Postia placenta MAD-698-R-SB12</name>
    <dbReference type="NCBI Taxonomy" id="670580"/>
    <lineage>
        <taxon>Eukaryota</taxon>
        <taxon>Fungi</taxon>
        <taxon>Dikarya</taxon>
        <taxon>Basidiomycota</taxon>
        <taxon>Agaricomycotina</taxon>
        <taxon>Agaricomycetes</taxon>
        <taxon>Polyporales</taxon>
        <taxon>Adustoporiaceae</taxon>
        <taxon>Rhodonia</taxon>
    </lineage>
</organism>
<keyword evidence="1" id="KW-0175">Coiled coil</keyword>
<name>A0A1X6MML3_9APHY</name>
<dbReference type="Gene3D" id="1.20.5.340">
    <property type="match status" value="1"/>
</dbReference>
<feature type="compositionally biased region" description="Low complexity" evidence="2">
    <location>
        <begin position="338"/>
        <end position="348"/>
    </location>
</feature>
<dbReference type="Proteomes" id="UP000194127">
    <property type="component" value="Unassembled WGS sequence"/>
</dbReference>
<sequence>MDVALTRVETVSKLNTSASASDTAQSTYGRNRQSIADMEDELYSIFEDHPQSHTNDNGEPVIPGDALVDVLRAFSSNHDSVELMTREEETQMINLIESNPGLAVTPQVLLQFIAMRTTLSPHQSPQGSPPPDNFDLDHRGRSEERDWDEDHSRSSSRDSTGTSVWRPSSRGPPVPPKTPTNHDSPFDTSRRQRSTPLSNAAPSSWSRRPPPSRRKSTSRSRASSDSESTGPPTAYGRTPGRKRAPSNPSAPSSPISSPNMGTISRPHSRAQSQPQGYFQSMDSFSGDFSRSFSPEHEIDYRGQARSNGGLMSPPPSDLDSSFDDDQHFEQSVNSLPMPRASRSGSDPGSDSEDDTMTGLVMDRSAASSTVSLDVLERVDALQRINTDLGRKLLEAERTLQNRLADHEQELEDMQGRLEEVRSELSATKREEKELRAKERTNQNQISALESEIAMLQKSLDTARASYTSLQKQYQEQCAESERYRNALRRRDEEVKDLHDMSALQAVETSKWAREQQSYEERILFFENELAVAQQAHAQLEEQKQENLMLKETIDRMRFDMDEMRNSASSNHGSQGTSSAHGSVSKSLGAELLSQLQKDSKWDMDDEEEEEEVSTQLDVEEEEEETEGEDVVETIITRTKRKVASRAKRLETIKVEEIKEYSDTATQYEAGEFTASFAMQTDPEPRVLTGSLSVQTEEPTVASVEIQAELEPEPEVEAKVTANAEIQTDEPELSVSSSSQSEDDDETLASSSSTLIPPTPKAHPEDLHPHPHDLPPDYNDVAEQDRDALAIRVANETLKKWHKGLKLPIEPIVGGVSVDAIEDWKALKEELGVECSAIDRIVEESAKTGLPRTPKEGEHPRRRRSRFYNIYNTYFYGDPEGGSYMPTSQFLFCIGASAAVAFVVGQAMAPQYVVPGGATYYDRAAWSSFNSIQASGEGFGSDGAAVWSFLGKLGGGAARTLRGWPT</sequence>
<accession>A0A1X6MML3</accession>
<feature type="compositionally biased region" description="Polar residues" evidence="2">
    <location>
        <begin position="269"/>
        <end position="278"/>
    </location>
</feature>
<feature type="coiled-coil region" evidence="1">
    <location>
        <begin position="389"/>
        <end position="490"/>
    </location>
</feature>
<evidence type="ECO:0000256" key="2">
    <source>
        <dbReference type="SAM" id="MobiDB-lite"/>
    </source>
</evidence>
<dbReference type="OrthoDB" id="432685at2759"/>
<feature type="compositionally biased region" description="Basic and acidic residues" evidence="2">
    <location>
        <begin position="761"/>
        <end position="774"/>
    </location>
</feature>
<dbReference type="AlphaFoldDB" id="A0A1X6MML3"/>
<proteinExistence type="predicted"/>
<dbReference type="EMBL" id="KZ110607">
    <property type="protein sequence ID" value="OSX57677.1"/>
    <property type="molecule type" value="Genomic_DNA"/>
</dbReference>
<feature type="compositionally biased region" description="Low complexity" evidence="2">
    <location>
        <begin position="280"/>
        <end position="292"/>
    </location>
</feature>
<feature type="compositionally biased region" description="Low complexity" evidence="2">
    <location>
        <begin position="198"/>
        <end position="207"/>
    </location>
</feature>
<dbReference type="GeneID" id="36327403"/>
<feature type="compositionally biased region" description="Low complexity" evidence="2">
    <location>
        <begin position="219"/>
        <end position="228"/>
    </location>
</feature>
<dbReference type="RefSeq" id="XP_024334471.1">
    <property type="nucleotide sequence ID" value="XM_024482454.1"/>
</dbReference>
<protein>
    <submittedName>
        <fullName evidence="3">Uncharacterized protein</fullName>
    </submittedName>
</protein>
<dbReference type="STRING" id="670580.A0A1X6MML3"/>
<feature type="compositionally biased region" description="Basic and acidic residues" evidence="2">
    <location>
        <begin position="293"/>
        <end position="302"/>
    </location>
</feature>